<proteinExistence type="predicted"/>
<gene>
    <name evidence="1" type="ORF">PAVTOK_48</name>
</gene>
<evidence type="ECO:0000313" key="2">
    <source>
        <dbReference type="Proteomes" id="UP000260529"/>
    </source>
</evidence>
<reference evidence="2" key="1">
    <citation type="submission" date="2018-06" db="EMBL/GenBank/DDBJ databases">
        <authorList>
            <person name="Sharma R."/>
            <person name="Hughes J."/>
            <person name="Breakwell D.P."/>
            <person name="Hope S."/>
            <person name="Grose J.H."/>
        </authorList>
    </citation>
    <scope>NUCLEOTIDE SEQUENCE [LARGE SCALE GENOMIC DNA]</scope>
</reference>
<dbReference type="EMBL" id="MH426726">
    <property type="protein sequence ID" value="AXF51476.1"/>
    <property type="molecule type" value="Genomic_DNA"/>
</dbReference>
<accession>A0A345BM05</accession>
<protein>
    <submittedName>
        <fullName evidence="1">Uncharacterized protein</fullName>
    </submittedName>
</protein>
<dbReference type="Proteomes" id="UP000260529">
    <property type="component" value="Segment"/>
</dbReference>
<organism evidence="1 2">
    <name type="scientific">Erwinia phage Pavtok</name>
    <dbReference type="NCBI Taxonomy" id="2267655"/>
    <lineage>
        <taxon>Viruses</taxon>
        <taxon>Duplodnaviria</taxon>
        <taxon>Heunggongvirae</taxon>
        <taxon>Uroviricota</taxon>
        <taxon>Caudoviricetes</taxon>
        <taxon>Pavtokvirus</taxon>
        <taxon>Pavtokvirus pavtok</taxon>
    </lineage>
</organism>
<name>A0A345BM05_9CAUD</name>
<evidence type="ECO:0000313" key="1">
    <source>
        <dbReference type="EMBL" id="AXF51476.1"/>
    </source>
</evidence>
<keyword evidence="2" id="KW-1185">Reference proteome</keyword>
<sequence length="109" mass="12010">MKGRYDDLLAPGFRCPEGVPPFELTARLIPVAGDPSDLPAPAARVHGWMMAKHAETGQPITKSEVIRTLGRESQMHGGGPWAFFLDNWPLEHLYDASLLYEEPAGEVEP</sequence>